<feature type="binding site" evidence="7">
    <location>
        <begin position="56"/>
        <end position="58"/>
    </location>
    <ligand>
        <name>5-amino-6-(D-ribitylamino)uracil</name>
        <dbReference type="ChEBI" id="CHEBI:15934"/>
    </ligand>
</feature>
<keyword evidence="9" id="KW-1185">Reference proteome</keyword>
<dbReference type="EC" id="2.5.1.78" evidence="3 7"/>
<comment type="similarity">
    <text evidence="2 7">Belongs to the DMRL synthase family.</text>
</comment>
<evidence type="ECO:0000256" key="1">
    <source>
        <dbReference type="ARBA" id="ARBA00004917"/>
    </source>
</evidence>
<dbReference type="GO" id="GO:0009231">
    <property type="term" value="P:riboflavin biosynthetic process"/>
    <property type="evidence" value="ECO:0007669"/>
    <property type="project" value="UniProtKB-UniRule"/>
</dbReference>
<dbReference type="Pfam" id="PF00885">
    <property type="entry name" value="DMRL_synthase"/>
    <property type="match status" value="1"/>
</dbReference>
<feature type="binding site" evidence="7">
    <location>
        <position position="25"/>
    </location>
    <ligand>
        <name>5-amino-6-(D-ribitylamino)uracil</name>
        <dbReference type="ChEBI" id="CHEBI:15934"/>
    </ligand>
</feature>
<feature type="binding site" evidence="7">
    <location>
        <position position="112"/>
    </location>
    <ligand>
        <name>5-amino-6-(D-ribitylamino)uracil</name>
        <dbReference type="ChEBI" id="CHEBI:15934"/>
    </ligand>
</feature>
<dbReference type="PANTHER" id="PTHR21058:SF0">
    <property type="entry name" value="6,7-DIMETHYL-8-RIBITYLLUMAZINE SYNTHASE"/>
    <property type="match status" value="1"/>
</dbReference>
<evidence type="ECO:0000256" key="5">
    <source>
        <dbReference type="ARBA" id="ARBA00022679"/>
    </source>
</evidence>
<dbReference type="GO" id="GO:0005829">
    <property type="term" value="C:cytosol"/>
    <property type="evidence" value="ECO:0007669"/>
    <property type="project" value="TreeGrafter"/>
</dbReference>
<comment type="caution">
    <text evidence="8">The sequence shown here is derived from an EMBL/GenBank/DDBJ whole genome shotgun (WGS) entry which is preliminary data.</text>
</comment>
<dbReference type="RefSeq" id="WP_253836567.1">
    <property type="nucleotide sequence ID" value="NZ_JAMTCS010000008.1"/>
</dbReference>
<comment type="catalytic activity">
    <reaction evidence="6 7">
        <text>(2S)-2-hydroxy-3-oxobutyl phosphate + 5-amino-6-(D-ribitylamino)uracil = 6,7-dimethyl-8-(1-D-ribityl)lumazine + phosphate + 2 H2O + H(+)</text>
        <dbReference type="Rhea" id="RHEA:26152"/>
        <dbReference type="ChEBI" id="CHEBI:15377"/>
        <dbReference type="ChEBI" id="CHEBI:15378"/>
        <dbReference type="ChEBI" id="CHEBI:15934"/>
        <dbReference type="ChEBI" id="CHEBI:43474"/>
        <dbReference type="ChEBI" id="CHEBI:58201"/>
        <dbReference type="ChEBI" id="CHEBI:58830"/>
        <dbReference type="EC" id="2.5.1.78"/>
    </reaction>
</comment>
<protein>
    <recommendedName>
        <fullName evidence="3 7">6,7-dimethyl-8-ribityllumazine synthase</fullName>
        <shortName evidence="7">DMRL synthase</shortName>
        <shortName evidence="7">LS</shortName>
        <shortName evidence="7">Lumazine synthase</shortName>
        <ecNumber evidence="3 7">2.5.1.78</ecNumber>
    </recommendedName>
</protein>
<sequence length="159" mass="15828">MSGAGAPALTVDGTGLRVVVVAASWHEQVMDGLLEGARRALRESGADWTEVRVPGSFELPVAAARAAAGGADAVVALGVVIRGGTPHFEYVCSAATTGLTDVSVRTGVPVGFGVLTCDDEAQALDRAGLEGSSEDKGAEAAQAAVGTAVTLRGLAQVAL</sequence>
<comment type="pathway">
    <text evidence="1 7">Cofactor biosynthesis; riboflavin biosynthesis; riboflavin from 2-hydroxy-3-oxobutyl phosphate and 5-amino-6-(D-ribitylamino)uracil: step 1/2.</text>
</comment>
<comment type="function">
    <text evidence="7">Catalyzes the formation of 6,7-dimethyl-8-ribityllumazine by condensation of 5-amino-6-(D-ribitylamino)uracil with 3,4-dihydroxy-2-butanone 4-phosphate. This is the penultimate step in the biosynthesis of riboflavin.</text>
</comment>
<evidence type="ECO:0000313" key="9">
    <source>
        <dbReference type="Proteomes" id="UP001139493"/>
    </source>
</evidence>
<dbReference type="SUPFAM" id="SSF52121">
    <property type="entry name" value="Lumazine synthase"/>
    <property type="match status" value="1"/>
</dbReference>
<dbReference type="InterPro" id="IPR036467">
    <property type="entry name" value="LS/RS_sf"/>
</dbReference>
<feature type="binding site" evidence="7">
    <location>
        <position position="126"/>
    </location>
    <ligand>
        <name>(2S)-2-hydroxy-3-oxobutyl phosphate</name>
        <dbReference type="ChEBI" id="CHEBI:58830"/>
    </ligand>
</feature>
<dbReference type="CDD" id="cd09209">
    <property type="entry name" value="Lumazine_synthase-I"/>
    <property type="match status" value="1"/>
</dbReference>
<dbReference type="Proteomes" id="UP001139493">
    <property type="component" value="Unassembled WGS sequence"/>
</dbReference>
<dbReference type="Gene3D" id="3.40.50.960">
    <property type="entry name" value="Lumazine/riboflavin synthase"/>
    <property type="match status" value="1"/>
</dbReference>
<keyword evidence="4 7" id="KW-0686">Riboflavin biosynthesis</keyword>
<dbReference type="PANTHER" id="PTHR21058">
    <property type="entry name" value="6,7-DIMETHYL-8-RIBITYLLUMAZINE SYNTHASE DMRL SYNTHASE LUMAZINE SYNTHASE"/>
    <property type="match status" value="1"/>
</dbReference>
<dbReference type="NCBIfam" id="TIGR00114">
    <property type="entry name" value="lumazine-synth"/>
    <property type="match status" value="1"/>
</dbReference>
<reference evidence="8" key="1">
    <citation type="submission" date="2022-06" db="EMBL/GenBank/DDBJ databases">
        <title>Genomic Encyclopedia of Archaeal and Bacterial Type Strains, Phase II (KMG-II): from individual species to whole genera.</title>
        <authorList>
            <person name="Goeker M."/>
        </authorList>
    </citation>
    <scope>NUCLEOTIDE SEQUENCE</scope>
    <source>
        <strain evidence="8">DSM 26652</strain>
    </source>
</reference>
<gene>
    <name evidence="7" type="primary">ribH</name>
    <name evidence="8" type="ORF">APR03_002781</name>
</gene>
<dbReference type="GO" id="GO:0009349">
    <property type="term" value="C:riboflavin synthase complex"/>
    <property type="evidence" value="ECO:0007669"/>
    <property type="project" value="UniProtKB-UniRule"/>
</dbReference>
<accession>A0A9X2JVB2</accession>
<dbReference type="GO" id="GO:0000906">
    <property type="term" value="F:6,7-dimethyl-8-ribityllumazine synthase activity"/>
    <property type="evidence" value="ECO:0007669"/>
    <property type="project" value="UniProtKB-UniRule"/>
</dbReference>
<dbReference type="InterPro" id="IPR002180">
    <property type="entry name" value="LS/RS"/>
</dbReference>
<dbReference type="InterPro" id="IPR034964">
    <property type="entry name" value="LS"/>
</dbReference>
<feature type="binding site" evidence="7">
    <location>
        <begin position="84"/>
        <end position="85"/>
    </location>
    <ligand>
        <name>(2S)-2-hydroxy-3-oxobutyl phosphate</name>
        <dbReference type="ChEBI" id="CHEBI:58830"/>
    </ligand>
</feature>
<keyword evidence="5 7" id="KW-0808">Transferase</keyword>
<evidence type="ECO:0000256" key="2">
    <source>
        <dbReference type="ARBA" id="ARBA00007424"/>
    </source>
</evidence>
<evidence type="ECO:0000256" key="3">
    <source>
        <dbReference type="ARBA" id="ARBA00012664"/>
    </source>
</evidence>
<dbReference type="HAMAP" id="MF_00178">
    <property type="entry name" value="Lumazine_synth"/>
    <property type="match status" value="1"/>
</dbReference>
<evidence type="ECO:0000313" key="8">
    <source>
        <dbReference type="EMBL" id="MCP2265425.1"/>
    </source>
</evidence>
<feature type="binding site" evidence="7">
    <location>
        <begin position="79"/>
        <end position="81"/>
    </location>
    <ligand>
        <name>5-amino-6-(D-ribitylamino)uracil</name>
        <dbReference type="ChEBI" id="CHEBI:15934"/>
    </ligand>
</feature>
<evidence type="ECO:0000256" key="4">
    <source>
        <dbReference type="ARBA" id="ARBA00022619"/>
    </source>
</evidence>
<feature type="active site" description="Proton donor" evidence="7">
    <location>
        <position position="87"/>
    </location>
</feature>
<proteinExistence type="inferred from homology"/>
<organism evidence="8 9">
    <name type="scientific">Promicromonospora thailandica</name>
    <dbReference type="NCBI Taxonomy" id="765201"/>
    <lineage>
        <taxon>Bacteria</taxon>
        <taxon>Bacillati</taxon>
        <taxon>Actinomycetota</taxon>
        <taxon>Actinomycetes</taxon>
        <taxon>Micrococcales</taxon>
        <taxon>Promicromonosporaceae</taxon>
        <taxon>Promicromonospora</taxon>
    </lineage>
</organism>
<dbReference type="AlphaFoldDB" id="A0A9X2JVB2"/>
<evidence type="ECO:0000256" key="7">
    <source>
        <dbReference type="HAMAP-Rule" id="MF_00178"/>
    </source>
</evidence>
<name>A0A9X2JVB2_9MICO</name>
<evidence type="ECO:0000256" key="6">
    <source>
        <dbReference type="ARBA" id="ARBA00048785"/>
    </source>
</evidence>
<dbReference type="EMBL" id="JAMTCS010000008">
    <property type="protein sequence ID" value="MCP2265425.1"/>
    <property type="molecule type" value="Genomic_DNA"/>
</dbReference>